<dbReference type="Pfam" id="PF12706">
    <property type="entry name" value="Lactamase_B_2"/>
    <property type="match status" value="1"/>
</dbReference>
<keyword evidence="4" id="KW-1185">Reference proteome</keyword>
<dbReference type="PANTHER" id="PTHR46018:SF2">
    <property type="entry name" value="ZINC PHOSPHODIESTERASE ELAC PROTEIN 1"/>
    <property type="match status" value="1"/>
</dbReference>
<dbReference type="RefSeq" id="WP_309805723.1">
    <property type="nucleotide sequence ID" value="NZ_JAVDRD010000007.1"/>
</dbReference>
<protein>
    <submittedName>
        <fullName evidence="3">Ribonuclease BN (tRNA processing enzyme)</fullName>
    </submittedName>
</protein>
<evidence type="ECO:0000259" key="2">
    <source>
        <dbReference type="SMART" id="SM00849"/>
    </source>
</evidence>
<evidence type="ECO:0000313" key="3">
    <source>
        <dbReference type="EMBL" id="MDR6512052.1"/>
    </source>
</evidence>
<evidence type="ECO:0000313" key="4">
    <source>
        <dbReference type="Proteomes" id="UP001184150"/>
    </source>
</evidence>
<dbReference type="InterPro" id="IPR044094">
    <property type="entry name" value="AtsA-like_MBL-fold"/>
</dbReference>
<dbReference type="PANTHER" id="PTHR46018">
    <property type="entry name" value="ZINC PHOSPHODIESTERASE ELAC PROTEIN 1"/>
    <property type="match status" value="1"/>
</dbReference>
<dbReference type="SMART" id="SM00849">
    <property type="entry name" value="Lactamase_B"/>
    <property type="match status" value="1"/>
</dbReference>
<sequence>MRAIIRHSGRYESERRYVLPMLQYIQNAELRRATTRLASARNRMMHKVILAKTLAVVVCAAMAGSAVASTKPATAAAASTAPAQAPDGLLLLGTAGGPLARADRAGIATLLTIGGRNYLVDAGEGVVHQLGKAGMQAPAAPIVFLTHLHDDHYAGLPGLASFSYTLRAPRLDVYGPAGTVDLVGGVAQVMVPNARIRMAEQGLKHTPAEFVVAHEYGAGTIFDDGNVRVSAVVNTHFDFPDGSPAAVNKSYSLRFDAKGHSIVFTGDTGPSQAVATLAKGADVLVSEMASHADRAAVPPFVRPHMDREHLSPLEVGKLAAAAGVKTLVLTHIGVTDPSDVAEIRSVFKGRIIVGADLTKVAL</sequence>
<keyword evidence="1" id="KW-0378">Hydrolase</keyword>
<evidence type="ECO:0000256" key="1">
    <source>
        <dbReference type="ARBA" id="ARBA00022801"/>
    </source>
</evidence>
<gene>
    <name evidence="3" type="ORF">J2792_002935</name>
</gene>
<organism evidence="3 4">
    <name type="scientific">Novosphingobium capsulatum</name>
    <dbReference type="NCBI Taxonomy" id="13688"/>
    <lineage>
        <taxon>Bacteria</taxon>
        <taxon>Pseudomonadati</taxon>
        <taxon>Pseudomonadota</taxon>
        <taxon>Alphaproteobacteria</taxon>
        <taxon>Sphingomonadales</taxon>
        <taxon>Sphingomonadaceae</taxon>
        <taxon>Novosphingobium</taxon>
    </lineage>
</organism>
<dbReference type="EMBL" id="JAVDRD010000007">
    <property type="protein sequence ID" value="MDR6512052.1"/>
    <property type="molecule type" value="Genomic_DNA"/>
</dbReference>
<dbReference type="InterPro" id="IPR036866">
    <property type="entry name" value="RibonucZ/Hydroxyglut_hydro"/>
</dbReference>
<dbReference type="InterPro" id="IPR001279">
    <property type="entry name" value="Metallo-B-lactamas"/>
</dbReference>
<dbReference type="SUPFAM" id="SSF56281">
    <property type="entry name" value="Metallo-hydrolase/oxidoreductase"/>
    <property type="match status" value="1"/>
</dbReference>
<dbReference type="Proteomes" id="UP001184150">
    <property type="component" value="Unassembled WGS sequence"/>
</dbReference>
<dbReference type="CDD" id="cd07719">
    <property type="entry name" value="arylsulfatase_AtsA-like_MBL-fold"/>
    <property type="match status" value="1"/>
</dbReference>
<proteinExistence type="predicted"/>
<reference evidence="3 4" key="1">
    <citation type="submission" date="2023-07" db="EMBL/GenBank/DDBJ databases">
        <title>Sorghum-associated microbial communities from plants grown in Nebraska, USA.</title>
        <authorList>
            <person name="Schachtman D."/>
        </authorList>
    </citation>
    <scope>NUCLEOTIDE SEQUENCE [LARGE SCALE GENOMIC DNA]</scope>
    <source>
        <strain evidence="3 4">DS1027</strain>
    </source>
</reference>
<comment type="caution">
    <text evidence="3">The sequence shown here is derived from an EMBL/GenBank/DDBJ whole genome shotgun (WGS) entry which is preliminary data.</text>
</comment>
<name>A0ABU1MP70_9SPHN</name>
<dbReference type="Gene3D" id="3.60.15.10">
    <property type="entry name" value="Ribonuclease Z/Hydroxyacylglutathione hydrolase-like"/>
    <property type="match status" value="1"/>
</dbReference>
<accession>A0ABU1MP70</accession>
<feature type="domain" description="Metallo-beta-lactamase" evidence="2">
    <location>
        <begin position="105"/>
        <end position="304"/>
    </location>
</feature>